<evidence type="ECO:0000313" key="16">
    <source>
        <dbReference type="Proteomes" id="UP000011820"/>
    </source>
</evidence>
<keyword evidence="11 14" id="KW-0408">Iron</keyword>
<evidence type="ECO:0000256" key="13">
    <source>
        <dbReference type="ARBA" id="ARBA00048390"/>
    </source>
</evidence>
<reference evidence="15 16" key="1">
    <citation type="journal article" date="2013" name="Genome Announc.">
        <title>Complete Genome Sequence of a Chinese Strain of 'Candidatus Liberibacter asiaticus'.</title>
        <authorList>
            <person name="Lin H."/>
            <person name="Han C.S."/>
            <person name="Liu B."/>
            <person name="Lou B."/>
            <person name="Bai X."/>
            <person name="Deng C."/>
            <person name="Civerolo E.L."/>
            <person name="Gupta G."/>
        </authorList>
    </citation>
    <scope>NUCLEOTIDE SEQUENCE [LARGE SCALE GENOMIC DNA]</scope>
    <source>
        <strain evidence="16">gxpsy</strain>
    </source>
</reference>
<dbReference type="PANTHER" id="PTHR40255">
    <property type="entry name" value="UPF0093 MEMBRANE PROTEIN SLR1790"/>
    <property type="match status" value="1"/>
</dbReference>
<evidence type="ECO:0000256" key="4">
    <source>
        <dbReference type="ARBA" id="ARBA00017504"/>
    </source>
</evidence>
<comment type="similarity">
    <text evidence="3 14">Belongs to the HemJ family.</text>
</comment>
<comment type="subunit">
    <text evidence="14">Homodimer.</text>
</comment>
<keyword evidence="5 14" id="KW-1003">Cell membrane</keyword>
<name>A0ABM5NET3_LIBAS</name>
<feature type="transmembrane region" description="Helical" evidence="14">
    <location>
        <begin position="47"/>
        <end position="67"/>
    </location>
</feature>
<gene>
    <name evidence="15" type="ORF">WSI_01905</name>
</gene>
<dbReference type="RefSeq" id="WP_012778731.1">
    <property type="nucleotide sequence ID" value="NC_020549.1"/>
</dbReference>
<evidence type="ECO:0000256" key="2">
    <source>
        <dbReference type="ARBA" id="ARBA00005073"/>
    </source>
</evidence>
<comment type="cofactor">
    <cofactor evidence="14">
        <name>heme b</name>
        <dbReference type="ChEBI" id="CHEBI:60344"/>
    </cofactor>
    <text evidence="14">Binds 1 heme b (iron(II)-protoporphyrin IX) group per subunit.</text>
</comment>
<comment type="pathway">
    <text evidence="2 14">Porphyrin-containing compound metabolism; protoporphyrin-IX biosynthesis; protoporphyrin-IX from protoporphyrinogen-IX: step 1/1.</text>
</comment>
<feature type="binding site" description="axial binding residue" evidence="14">
    <location>
        <position position="47"/>
    </location>
    <ligand>
        <name>heme</name>
        <dbReference type="ChEBI" id="CHEBI:30413"/>
    </ligand>
    <ligandPart>
        <name>Fe</name>
        <dbReference type="ChEBI" id="CHEBI:18248"/>
    </ligandPart>
</feature>
<evidence type="ECO:0000256" key="7">
    <source>
        <dbReference type="ARBA" id="ARBA00022692"/>
    </source>
</evidence>
<keyword evidence="6 14" id="KW-0349">Heme</keyword>
<keyword evidence="9 14" id="KW-1133">Transmembrane helix</keyword>
<keyword evidence="12 14" id="KW-0472">Membrane</keyword>
<evidence type="ECO:0000256" key="11">
    <source>
        <dbReference type="ARBA" id="ARBA00023004"/>
    </source>
</evidence>
<dbReference type="InterPro" id="IPR005265">
    <property type="entry name" value="HemJ-like"/>
</dbReference>
<evidence type="ECO:0000256" key="5">
    <source>
        <dbReference type="ARBA" id="ARBA00022475"/>
    </source>
</evidence>
<keyword evidence="8 14" id="KW-0479">Metal-binding</keyword>
<comment type="subcellular location">
    <subcellularLocation>
        <location evidence="1 14">Cell membrane</location>
        <topology evidence="1 14">Multi-pass membrane protein</topology>
    </subcellularLocation>
</comment>
<feature type="binding site" description="axial binding residue" evidence="14">
    <location>
        <position position="122"/>
    </location>
    <ligand>
        <name>heme</name>
        <dbReference type="ChEBI" id="CHEBI:30413"/>
    </ligand>
    <ligandPart>
        <name>Fe</name>
        <dbReference type="ChEBI" id="CHEBI:18248"/>
    </ligandPart>
</feature>
<evidence type="ECO:0000256" key="6">
    <source>
        <dbReference type="ARBA" id="ARBA00022617"/>
    </source>
</evidence>
<evidence type="ECO:0000256" key="1">
    <source>
        <dbReference type="ARBA" id="ARBA00004651"/>
    </source>
</evidence>
<evidence type="ECO:0000256" key="10">
    <source>
        <dbReference type="ARBA" id="ARBA00023002"/>
    </source>
</evidence>
<comment type="function">
    <text evidence="14">Catalyzes the oxidation of protoporphyrinogen IX to protoporphyrin IX.</text>
</comment>
<accession>A0ABM5NET3</accession>
<proteinExistence type="inferred from homology"/>
<dbReference type="PANTHER" id="PTHR40255:SF1">
    <property type="entry name" value="PROTOPORPHYRINOGEN IX OXIDASE"/>
    <property type="match status" value="1"/>
</dbReference>
<evidence type="ECO:0000256" key="14">
    <source>
        <dbReference type="HAMAP-Rule" id="MF_02239"/>
    </source>
</evidence>
<feature type="transmembrane region" description="Helical" evidence="14">
    <location>
        <begin position="115"/>
        <end position="136"/>
    </location>
</feature>
<feature type="transmembrane region" description="Helical" evidence="14">
    <location>
        <begin position="15"/>
        <end position="35"/>
    </location>
</feature>
<evidence type="ECO:0000256" key="3">
    <source>
        <dbReference type="ARBA" id="ARBA00006501"/>
    </source>
</evidence>
<organism evidence="15 16">
    <name type="scientific">Candidatus Liberibacter asiaticus str. gxpsy</name>
    <dbReference type="NCBI Taxonomy" id="1174529"/>
    <lineage>
        <taxon>Bacteria</taxon>
        <taxon>Pseudomonadati</taxon>
        <taxon>Pseudomonadota</taxon>
        <taxon>Alphaproteobacteria</taxon>
        <taxon>Hyphomicrobiales</taxon>
        <taxon>Rhizobiaceae</taxon>
        <taxon>Liberibacter</taxon>
    </lineage>
</organism>
<dbReference type="Pfam" id="PF03653">
    <property type="entry name" value="UPF0093"/>
    <property type="match status" value="1"/>
</dbReference>
<evidence type="ECO:0000256" key="9">
    <source>
        <dbReference type="ARBA" id="ARBA00022989"/>
    </source>
</evidence>
<dbReference type="HAMAP" id="MF_02239">
    <property type="entry name" value="HemJ"/>
    <property type="match status" value="1"/>
</dbReference>
<keyword evidence="10 14" id="KW-0560">Oxidoreductase</keyword>
<feature type="transmembrane region" description="Helical" evidence="14">
    <location>
        <begin position="88"/>
        <end position="109"/>
    </location>
</feature>
<evidence type="ECO:0000313" key="15">
    <source>
        <dbReference type="EMBL" id="AGH16751.1"/>
    </source>
</evidence>
<dbReference type="Proteomes" id="UP000011820">
    <property type="component" value="Chromosome"/>
</dbReference>
<feature type="transmembrane region" description="Helical" evidence="14">
    <location>
        <begin position="157"/>
        <end position="175"/>
    </location>
</feature>
<dbReference type="NCBIfam" id="TIGR00701">
    <property type="entry name" value="protoporphyrinogen oxidase HemJ"/>
    <property type="match status" value="1"/>
</dbReference>
<keyword evidence="16" id="KW-1185">Reference proteome</keyword>
<evidence type="ECO:0000256" key="12">
    <source>
        <dbReference type="ARBA" id="ARBA00023136"/>
    </source>
</evidence>
<comment type="catalytic activity">
    <reaction evidence="13 14">
        <text>protoporphyrinogen IX + 3 A = protoporphyrin IX + 3 AH2</text>
        <dbReference type="Rhea" id="RHEA:62000"/>
        <dbReference type="ChEBI" id="CHEBI:13193"/>
        <dbReference type="ChEBI" id="CHEBI:17499"/>
        <dbReference type="ChEBI" id="CHEBI:57306"/>
        <dbReference type="ChEBI" id="CHEBI:57307"/>
    </reaction>
</comment>
<dbReference type="EMBL" id="CP004005">
    <property type="protein sequence ID" value="AGH16751.1"/>
    <property type="molecule type" value="Genomic_DNA"/>
</dbReference>
<dbReference type="EC" id="1.3.99.-" evidence="14"/>
<evidence type="ECO:0000256" key="8">
    <source>
        <dbReference type="ARBA" id="ARBA00022723"/>
    </source>
</evidence>
<dbReference type="GeneID" id="93076758"/>
<sequence length="178" mass="21149">MKFFLSDSIGKKAQAIAFIALFVFLFLSLLCFFFLTSQFNLCIKSIHILSVISWMAGLLYMPRIFVYHSLSAPDTDQYKTFEIMEERLFKVIMNPAMILSWVCGLYLAWKTFYIHIGWLRLKMISVLFLSFYHVYLSFVMRKFRDKKLFHSPKYFKIINEIPTLIMIIIVFLSVIKPF</sequence>
<protein>
    <recommendedName>
        <fullName evidence="4 14">Protoporphyrinogen IX oxidase</fullName>
        <shortName evidence="14">PPO</shortName>
        <ecNumber evidence="14">1.3.99.-</ecNumber>
    </recommendedName>
</protein>
<keyword evidence="7 14" id="KW-0812">Transmembrane</keyword>